<comment type="caution">
    <text evidence="2">The sequence shown here is derived from an EMBL/GenBank/DDBJ whole genome shotgun (WGS) entry which is preliminary data.</text>
</comment>
<evidence type="ECO:0008006" key="4">
    <source>
        <dbReference type="Google" id="ProtNLM"/>
    </source>
</evidence>
<dbReference type="OrthoDB" id="4259138at2759"/>
<dbReference type="InterPro" id="IPR024079">
    <property type="entry name" value="MetalloPept_cat_dom_sf"/>
</dbReference>
<gene>
    <name evidence="2" type="ORF">DL764_008762</name>
</gene>
<reference evidence="2 3" key="1">
    <citation type="submission" date="2018-06" db="EMBL/GenBank/DDBJ databases">
        <title>Complete Genomes of Monosporascus.</title>
        <authorList>
            <person name="Robinson A.J."/>
            <person name="Natvig D.O."/>
        </authorList>
    </citation>
    <scope>NUCLEOTIDE SEQUENCE [LARGE SCALE GENOMIC DNA]</scope>
    <source>
        <strain evidence="2 3">CBS 110550</strain>
    </source>
</reference>
<dbReference type="GO" id="GO:0008237">
    <property type="term" value="F:metallopeptidase activity"/>
    <property type="evidence" value="ECO:0007669"/>
    <property type="project" value="InterPro"/>
</dbReference>
<feature type="chain" id="PRO_5020740893" description="Lysine-specific metallo-endopeptidase domain-containing protein" evidence="1">
    <location>
        <begin position="21"/>
        <end position="232"/>
    </location>
</feature>
<evidence type="ECO:0000256" key="1">
    <source>
        <dbReference type="SAM" id="SignalP"/>
    </source>
</evidence>
<dbReference type="EMBL" id="QJNU01000727">
    <property type="protein sequence ID" value="RYO88203.1"/>
    <property type="molecule type" value="Genomic_DNA"/>
</dbReference>
<keyword evidence="3" id="KW-1185">Reference proteome</keyword>
<protein>
    <recommendedName>
        <fullName evidence="4">Lysine-specific metallo-endopeptidase domain-containing protein</fullName>
    </recommendedName>
</protein>
<name>A0A4Q4SZH3_9PEZI</name>
<sequence>MASIAKALLLLALAASQAVAQNVKKTRELFEVDFSTNARGGCQYVGETAMDSYVADSLTLALSGVQLMNDYANGGNPEADRLVHALFKGSRRTDRTRVRRVTQDLIQPSSITICPIAFDVRRGIREVQPNPIRKQDVDAGRVNSAQQIRHVLPTATTLFHELFHLVLGTSDTKPPDDGEVYLFTEVITLNVAASARNPESFAFAAVAYDYTRNAGEVGGFRVEFYTGYATQG</sequence>
<dbReference type="Gene3D" id="3.40.390.10">
    <property type="entry name" value="Collagenase (Catalytic Domain)"/>
    <property type="match status" value="1"/>
</dbReference>
<organism evidence="2 3">
    <name type="scientific">Monosporascus ibericus</name>
    <dbReference type="NCBI Taxonomy" id="155417"/>
    <lineage>
        <taxon>Eukaryota</taxon>
        <taxon>Fungi</taxon>
        <taxon>Dikarya</taxon>
        <taxon>Ascomycota</taxon>
        <taxon>Pezizomycotina</taxon>
        <taxon>Sordariomycetes</taxon>
        <taxon>Xylariomycetidae</taxon>
        <taxon>Xylariales</taxon>
        <taxon>Xylariales incertae sedis</taxon>
        <taxon>Monosporascus</taxon>
    </lineage>
</organism>
<accession>A0A4Q4SZH3</accession>
<dbReference type="Proteomes" id="UP000293360">
    <property type="component" value="Unassembled WGS sequence"/>
</dbReference>
<feature type="signal peptide" evidence="1">
    <location>
        <begin position="1"/>
        <end position="20"/>
    </location>
</feature>
<evidence type="ECO:0000313" key="2">
    <source>
        <dbReference type="EMBL" id="RYO88203.1"/>
    </source>
</evidence>
<dbReference type="AlphaFoldDB" id="A0A4Q4SZH3"/>
<proteinExistence type="predicted"/>
<keyword evidence="1" id="KW-0732">Signal</keyword>
<evidence type="ECO:0000313" key="3">
    <source>
        <dbReference type="Proteomes" id="UP000293360"/>
    </source>
</evidence>